<reference evidence="2" key="1">
    <citation type="journal article" date="2021" name="Front. Microbiol.">
        <title>Comprehensive Comparative Genomics and Phenotyping of Methylobacterium Species.</title>
        <authorList>
            <person name="Alessa O."/>
            <person name="Ogura Y."/>
            <person name="Fujitani Y."/>
            <person name="Takami H."/>
            <person name="Hayashi T."/>
            <person name="Sahin N."/>
            <person name="Tani A."/>
        </authorList>
    </citation>
    <scope>NUCLEOTIDE SEQUENCE</scope>
    <source>
        <strain evidence="2">LMG 23639</strain>
    </source>
</reference>
<keyword evidence="3" id="KW-1185">Reference proteome</keyword>
<organism evidence="2 3">
    <name type="scientific">Methylobacterium jeotgali</name>
    <dbReference type="NCBI Taxonomy" id="381630"/>
    <lineage>
        <taxon>Bacteria</taxon>
        <taxon>Pseudomonadati</taxon>
        <taxon>Pseudomonadota</taxon>
        <taxon>Alphaproteobacteria</taxon>
        <taxon>Hyphomicrobiales</taxon>
        <taxon>Methylobacteriaceae</taxon>
        <taxon>Methylobacterium</taxon>
    </lineage>
</organism>
<feature type="region of interest" description="Disordered" evidence="1">
    <location>
        <begin position="23"/>
        <end position="51"/>
    </location>
</feature>
<dbReference type="Proteomes" id="UP001055102">
    <property type="component" value="Unassembled WGS sequence"/>
</dbReference>
<evidence type="ECO:0000256" key="1">
    <source>
        <dbReference type="SAM" id="MobiDB-lite"/>
    </source>
</evidence>
<protein>
    <submittedName>
        <fullName evidence="2">Uncharacterized protein</fullName>
    </submittedName>
</protein>
<dbReference type="RefSeq" id="WP_238274433.1">
    <property type="nucleotide sequence ID" value="NZ_BPQR01000017.1"/>
</dbReference>
<reference evidence="2" key="2">
    <citation type="submission" date="2021-08" db="EMBL/GenBank/DDBJ databases">
        <authorList>
            <person name="Tani A."/>
            <person name="Ola A."/>
            <person name="Ogura Y."/>
            <person name="Katsura K."/>
            <person name="Hayashi T."/>
        </authorList>
    </citation>
    <scope>NUCLEOTIDE SEQUENCE</scope>
    <source>
        <strain evidence="2">LMG 23639</strain>
    </source>
</reference>
<accession>A0ABQ4SV69</accession>
<evidence type="ECO:0000313" key="2">
    <source>
        <dbReference type="EMBL" id="GJE05768.1"/>
    </source>
</evidence>
<comment type="caution">
    <text evidence="2">The sequence shown here is derived from an EMBL/GenBank/DDBJ whole genome shotgun (WGS) entry which is preliminary data.</text>
</comment>
<proteinExistence type="predicted"/>
<evidence type="ECO:0000313" key="3">
    <source>
        <dbReference type="Proteomes" id="UP001055102"/>
    </source>
</evidence>
<name>A0ABQ4SV69_9HYPH</name>
<sequence>MALKKLFLVLALVVLIVDGHAPGARELRNPDAEGGTAIGRLASPHTKRPGA</sequence>
<dbReference type="EMBL" id="BPQR01000017">
    <property type="protein sequence ID" value="GJE05768.1"/>
    <property type="molecule type" value="Genomic_DNA"/>
</dbReference>
<gene>
    <name evidence="2" type="ORF">AOPFMNJM_1074</name>
</gene>